<evidence type="ECO:0000256" key="1">
    <source>
        <dbReference type="ARBA" id="ARBA00004651"/>
    </source>
</evidence>
<dbReference type="InterPro" id="IPR004841">
    <property type="entry name" value="AA-permease/SLC12A_dom"/>
</dbReference>
<evidence type="ECO:0000256" key="12">
    <source>
        <dbReference type="ARBA" id="ARBA00023065"/>
    </source>
</evidence>
<keyword evidence="9" id="KW-0630">Potassium</keyword>
<evidence type="ECO:0000313" key="24">
    <source>
        <dbReference type="Proteomes" id="UP000265000"/>
    </source>
</evidence>
<evidence type="ECO:0000256" key="7">
    <source>
        <dbReference type="ARBA" id="ARBA00022692"/>
    </source>
</evidence>
<keyword evidence="24" id="KW-1185">Reference proteome</keyword>
<sequence length="1102" mass="120349">MSEPSTAPSAPAETATPESEFLAPDAGQRPPGPTPSQSRFQVDLVSEAAGASGEKSASCDYSAAGTDLGVGGEEAKGRFRVVNFADPNGSGSAASPEGVPPEGLQNGDTVMSETSLHSSTGGQHHYHYDTHTNTYYLRTFGHNTIDAVPKIDFYRQTAAPLGEKLVRPTLSELHDELDKEPFEDGFPNGDELTPAEEAAAKEAAEPKGVVKFGWIKGVLVRCMLNIWGVMLFIRMTWIVGQAGIALACVIVGMATVVTTITGLSTSAIATNGFVRGGGAYYLISRSLGPEFGGSIGLIFAFANAVAVAMYVVGFAETVVELLKGVDALMTDDINDIRIIGTITVIVLLGISVAGMEWEAKAQIFLLVVLITAIVNYFIGSFIPVKSKEPLGFFGYDGAIMWENMGPDFQGETFFSVFAIFFPAATGILAGANISGDLADPQMAIPKGTLLAILITGIVYLGVAVSTGSCIVRHATGNINDTVSSQFLTNCTDVSCKYGFDFSSCKSPETKCLHGLHNDFQVMSLVSGFSPIISAGIFSATLSSALASLVSAPKVFQALCKDNIYPYIGIFAKGYGKNNEPLRGYILTFGIALAFILIAELNTIAPIISNFFLASYALINYSVFHASLANSPGWRPSFKYYNMWVALAGAILCCVVMFVINWAAALLTNVIVMGLYIYVSHKKPDVNWGSSTQALTYQQALSHTLHLSAVEDHVKNFRPQCLVMTGYPNSRPALLDLVHSFTKNVGLMICGHVRMGYRKPNFKDLAADQSRYQRWLMRNETKAFYTPVFAEDLRQGSQYLLQAAGLGRLRPNTLVLGFKNDWRDGDMMNVEIYINMIHDAFDFQYGAVILRLKEGLDVSHIQGQDELLSSQEKSSGAKDVIVSIDTSKDSDCDSSKLSSKTTSLQNSPAVQKDKKSPTVPLNVCDQRLLEASQQFQQKQGKGTVDVWWLFDDGGLTLLIPYLLTNKKRWKECKIRVFIGGKINRIDHDRRAVAAFEEMVEPYRLKEDNMELEAAERLKNSEPWRITDNELELYRAKTNRQIRLNELLKEHSATANLIVMSLPLARKGAVSSALYMAWMEVLSKDLPPILFVRGNHQSVLTFYS</sequence>
<dbReference type="GO" id="GO:0006884">
    <property type="term" value="P:cell volume homeostasis"/>
    <property type="evidence" value="ECO:0007669"/>
    <property type="project" value="TreeGrafter"/>
</dbReference>
<feature type="transmembrane region" description="Helical" evidence="19">
    <location>
        <begin position="295"/>
        <end position="316"/>
    </location>
</feature>
<evidence type="ECO:0000256" key="10">
    <source>
        <dbReference type="ARBA" id="ARBA00022989"/>
    </source>
</evidence>
<feature type="domain" description="SLC12A transporter C-terminal" evidence="21">
    <location>
        <begin position="730"/>
        <end position="993"/>
    </location>
</feature>
<feature type="transmembrane region" description="Helical" evidence="19">
    <location>
        <begin position="363"/>
        <end position="382"/>
    </location>
</feature>
<comment type="catalytic activity">
    <reaction evidence="17">
        <text>K(+)(out) + 2 chloride(out) + Na(+)(out) = K(+)(in) + 2 chloride(in) + Na(+)(in)</text>
        <dbReference type="Rhea" id="RHEA:72395"/>
        <dbReference type="ChEBI" id="CHEBI:17996"/>
        <dbReference type="ChEBI" id="CHEBI:29101"/>
        <dbReference type="ChEBI" id="CHEBI:29103"/>
    </reaction>
    <physiologicalReaction direction="left-to-right" evidence="17">
        <dbReference type="Rhea" id="RHEA:72396"/>
    </physiologicalReaction>
</comment>
<evidence type="ECO:0000256" key="9">
    <source>
        <dbReference type="ARBA" id="ARBA00022958"/>
    </source>
</evidence>
<keyword evidence="5" id="KW-0633">Potassium transport</keyword>
<dbReference type="PRINTS" id="PR01207">
    <property type="entry name" value="NAKCLTRNSPRT"/>
</dbReference>
<evidence type="ECO:0000256" key="5">
    <source>
        <dbReference type="ARBA" id="ARBA00022538"/>
    </source>
</evidence>
<dbReference type="InterPro" id="IPR018491">
    <property type="entry name" value="SLC12_C"/>
</dbReference>
<dbReference type="Ensembl" id="ENSFHET00000009474.1">
    <property type="protein sequence ID" value="ENSFHEP00000023774.1"/>
    <property type="gene ID" value="ENSFHEG00000005115.1"/>
</dbReference>
<keyword evidence="7 19" id="KW-0812">Transmembrane</keyword>
<evidence type="ECO:0000256" key="18">
    <source>
        <dbReference type="SAM" id="MobiDB-lite"/>
    </source>
</evidence>
<keyword evidence="16" id="KW-0868">Chloride</keyword>
<dbReference type="GO" id="GO:0008519">
    <property type="term" value="F:ammonium channel activity"/>
    <property type="evidence" value="ECO:0007669"/>
    <property type="project" value="TreeGrafter"/>
</dbReference>
<evidence type="ECO:0000256" key="4">
    <source>
        <dbReference type="ARBA" id="ARBA00022475"/>
    </source>
</evidence>
<dbReference type="GO" id="GO:1990573">
    <property type="term" value="P:potassium ion import across plasma membrane"/>
    <property type="evidence" value="ECO:0007669"/>
    <property type="project" value="TreeGrafter"/>
</dbReference>
<evidence type="ECO:0000256" key="11">
    <source>
        <dbReference type="ARBA" id="ARBA00023053"/>
    </source>
</evidence>
<feature type="compositionally biased region" description="Low complexity" evidence="18">
    <location>
        <begin position="1"/>
        <end position="20"/>
    </location>
</feature>
<evidence type="ECO:0000256" key="14">
    <source>
        <dbReference type="ARBA" id="ARBA00023180"/>
    </source>
</evidence>
<dbReference type="GO" id="GO:0055075">
    <property type="term" value="P:potassium ion homeostasis"/>
    <property type="evidence" value="ECO:0007669"/>
    <property type="project" value="TreeGrafter"/>
</dbReference>
<reference evidence="23" key="1">
    <citation type="submission" date="2025-08" db="UniProtKB">
        <authorList>
            <consortium name="Ensembl"/>
        </authorList>
    </citation>
    <scope>IDENTIFICATION</scope>
</reference>
<evidence type="ECO:0000256" key="3">
    <source>
        <dbReference type="ARBA" id="ARBA00022448"/>
    </source>
</evidence>
<dbReference type="GO" id="GO:0055064">
    <property type="term" value="P:chloride ion homeostasis"/>
    <property type="evidence" value="ECO:0007669"/>
    <property type="project" value="TreeGrafter"/>
</dbReference>
<dbReference type="PANTHER" id="PTHR11827">
    <property type="entry name" value="SOLUTE CARRIER FAMILY 12, CATION COTRANSPORTERS"/>
    <property type="match status" value="1"/>
</dbReference>
<dbReference type="PANTHER" id="PTHR11827:SF58">
    <property type="entry name" value="SOLUTE CARRIER FAMILY 12 MEMBER 2"/>
    <property type="match status" value="1"/>
</dbReference>
<evidence type="ECO:0000256" key="2">
    <source>
        <dbReference type="ARBA" id="ARBA00010593"/>
    </source>
</evidence>
<dbReference type="GO" id="GO:0055078">
    <property type="term" value="P:sodium ion homeostasis"/>
    <property type="evidence" value="ECO:0007669"/>
    <property type="project" value="TreeGrafter"/>
</dbReference>
<feature type="transmembrane region" description="Helical" evidence="19">
    <location>
        <begin position="644"/>
        <end position="677"/>
    </location>
</feature>
<dbReference type="Proteomes" id="UP000265000">
    <property type="component" value="Unplaced"/>
</dbReference>
<dbReference type="AlphaFoldDB" id="A0A3Q2QB90"/>
<feature type="compositionally biased region" description="Polar residues" evidence="18">
    <location>
        <begin position="106"/>
        <end position="122"/>
    </location>
</feature>
<dbReference type="InterPro" id="IPR013612">
    <property type="entry name" value="AA_permease_N"/>
</dbReference>
<comment type="similarity">
    <text evidence="2">Belongs to the SLC12A transporter family.</text>
</comment>
<keyword evidence="12" id="KW-0406">Ion transport</keyword>
<dbReference type="Pfam" id="PF08403">
    <property type="entry name" value="AA_permease_N"/>
    <property type="match status" value="1"/>
</dbReference>
<feature type="transmembrane region" description="Helical" evidence="19">
    <location>
        <begin position="336"/>
        <end position="356"/>
    </location>
</feature>
<evidence type="ECO:0000259" key="21">
    <source>
        <dbReference type="Pfam" id="PF03522"/>
    </source>
</evidence>
<feature type="transmembrane region" description="Helical" evidence="19">
    <location>
        <begin position="443"/>
        <end position="462"/>
    </location>
</feature>
<keyword evidence="10 19" id="KW-1133">Transmembrane helix</keyword>
<accession>A0A3Q2QB90</accession>
<dbReference type="NCBIfam" id="TIGR00930">
    <property type="entry name" value="2a30"/>
    <property type="match status" value="1"/>
</dbReference>
<dbReference type="InterPro" id="IPR002443">
    <property type="entry name" value="SLC12A1/SLC12A2"/>
</dbReference>
<dbReference type="GO" id="GO:0008511">
    <property type="term" value="F:sodium:potassium:chloride symporter activity"/>
    <property type="evidence" value="ECO:0007669"/>
    <property type="project" value="TreeGrafter"/>
</dbReference>
<dbReference type="Pfam" id="PF00324">
    <property type="entry name" value="AA_permease"/>
    <property type="match status" value="1"/>
</dbReference>
<feature type="region of interest" description="Disordered" evidence="18">
    <location>
        <begin position="1"/>
        <end position="39"/>
    </location>
</feature>
<keyword evidence="8" id="KW-0769">Symport</keyword>
<feature type="region of interest" description="Disordered" evidence="18">
    <location>
        <begin position="886"/>
        <end position="917"/>
    </location>
</feature>
<evidence type="ECO:0000256" key="8">
    <source>
        <dbReference type="ARBA" id="ARBA00022847"/>
    </source>
</evidence>
<comment type="subcellular location">
    <subcellularLocation>
        <location evidence="1">Cell membrane</location>
        <topology evidence="1">Multi-pass membrane protein</topology>
    </subcellularLocation>
</comment>
<feature type="transmembrane region" description="Helical" evidence="19">
    <location>
        <begin position="581"/>
        <end position="597"/>
    </location>
</feature>
<evidence type="ECO:0000313" key="23">
    <source>
        <dbReference type="Ensembl" id="ENSFHEP00000023774.1"/>
    </source>
</evidence>
<dbReference type="Gene3D" id="1.20.1740.10">
    <property type="entry name" value="Amino acid/polyamine transporter I"/>
    <property type="match status" value="1"/>
</dbReference>
<keyword evidence="15" id="KW-0739">Sodium transport</keyword>
<feature type="region of interest" description="Disordered" evidence="18">
    <location>
        <begin position="87"/>
        <end position="125"/>
    </location>
</feature>
<keyword evidence="13 19" id="KW-0472">Membrane</keyword>
<evidence type="ECO:0000256" key="15">
    <source>
        <dbReference type="ARBA" id="ARBA00023201"/>
    </source>
</evidence>
<evidence type="ECO:0000256" key="16">
    <source>
        <dbReference type="ARBA" id="ARBA00023214"/>
    </source>
</evidence>
<feature type="domain" description="Amino acid permease N-terminal" evidence="22">
    <location>
        <begin position="129"/>
        <end position="180"/>
    </location>
</feature>
<evidence type="ECO:0000259" key="22">
    <source>
        <dbReference type="Pfam" id="PF08403"/>
    </source>
</evidence>
<dbReference type="Pfam" id="PF03522">
    <property type="entry name" value="SLC12"/>
    <property type="match status" value="1"/>
</dbReference>
<feature type="transmembrane region" description="Helical" evidence="19">
    <location>
        <begin position="218"/>
        <end position="238"/>
    </location>
</feature>
<dbReference type="GO" id="GO:0016324">
    <property type="term" value="C:apical plasma membrane"/>
    <property type="evidence" value="ECO:0007669"/>
    <property type="project" value="TreeGrafter"/>
</dbReference>
<evidence type="ECO:0000259" key="20">
    <source>
        <dbReference type="Pfam" id="PF00324"/>
    </source>
</evidence>
<dbReference type="FunFam" id="1.20.1740.10:FF:000005">
    <property type="entry name" value="Solute carrier family 12 member 1"/>
    <property type="match status" value="1"/>
</dbReference>
<dbReference type="InterPro" id="IPR004842">
    <property type="entry name" value="SLC12A_fam"/>
</dbReference>
<evidence type="ECO:0000256" key="19">
    <source>
        <dbReference type="SAM" id="Phobius"/>
    </source>
</evidence>
<organism evidence="23 24">
    <name type="scientific">Fundulus heteroclitus</name>
    <name type="common">Killifish</name>
    <name type="synonym">Mummichog</name>
    <dbReference type="NCBI Taxonomy" id="8078"/>
    <lineage>
        <taxon>Eukaryota</taxon>
        <taxon>Metazoa</taxon>
        <taxon>Chordata</taxon>
        <taxon>Craniata</taxon>
        <taxon>Vertebrata</taxon>
        <taxon>Euteleostomi</taxon>
        <taxon>Actinopterygii</taxon>
        <taxon>Neopterygii</taxon>
        <taxon>Teleostei</taxon>
        <taxon>Neoteleostei</taxon>
        <taxon>Acanthomorphata</taxon>
        <taxon>Ovalentaria</taxon>
        <taxon>Atherinomorphae</taxon>
        <taxon>Cyprinodontiformes</taxon>
        <taxon>Fundulidae</taxon>
        <taxon>Fundulus</taxon>
    </lineage>
</organism>
<protein>
    <submittedName>
        <fullName evidence="23">Solute carrier family 12 member 2</fullName>
    </submittedName>
</protein>
<feature type="transmembrane region" description="Helical" evidence="19">
    <location>
        <begin position="412"/>
        <end position="431"/>
    </location>
</feature>
<keyword evidence="3" id="KW-0813">Transport</keyword>
<proteinExistence type="inferred from homology"/>
<evidence type="ECO:0000256" key="17">
    <source>
        <dbReference type="ARBA" id="ARBA00048452"/>
    </source>
</evidence>
<name>A0A3Q2QB90_FUNHE</name>
<evidence type="ECO:0000256" key="13">
    <source>
        <dbReference type="ARBA" id="ARBA00023136"/>
    </source>
</evidence>
<keyword evidence="4" id="KW-1003">Cell membrane</keyword>
<reference evidence="23" key="2">
    <citation type="submission" date="2025-09" db="UniProtKB">
        <authorList>
            <consortium name="Ensembl"/>
        </authorList>
    </citation>
    <scope>IDENTIFICATION</scope>
</reference>
<feature type="transmembrane region" description="Helical" evidence="19">
    <location>
        <begin position="244"/>
        <end position="274"/>
    </location>
</feature>
<keyword evidence="11" id="KW-0915">Sodium</keyword>
<keyword evidence="14" id="KW-0325">Glycoprotein</keyword>
<feature type="transmembrane region" description="Helical" evidence="19">
    <location>
        <begin position="603"/>
        <end position="623"/>
    </location>
</feature>
<feature type="transmembrane region" description="Helical" evidence="19">
    <location>
        <begin position="531"/>
        <end position="551"/>
    </location>
</feature>
<evidence type="ECO:0000256" key="6">
    <source>
        <dbReference type="ARBA" id="ARBA00022553"/>
    </source>
</evidence>
<keyword evidence="6" id="KW-0597">Phosphoprotein</keyword>
<dbReference type="GeneTree" id="ENSGT00940000155742"/>
<feature type="domain" description="Amino acid permease/ SLC12A" evidence="20">
    <location>
        <begin position="217"/>
        <end position="721"/>
    </location>
</feature>